<name>A0AAJ1YFA9_SERFO</name>
<evidence type="ECO:0000256" key="3">
    <source>
        <dbReference type="ARBA" id="ARBA00023263"/>
    </source>
</evidence>
<feature type="signal peptide" evidence="4">
    <location>
        <begin position="1"/>
        <end position="27"/>
    </location>
</feature>
<comment type="caution">
    <text evidence="6">The sequence shown here is derived from an EMBL/GenBank/DDBJ whole genome shotgun (WGS) entry which is preliminary data.</text>
</comment>
<dbReference type="RefSeq" id="WP_309048234.1">
    <property type="nucleotide sequence ID" value="NZ_JAVIGA010000028.1"/>
</dbReference>
<reference evidence="6" key="1">
    <citation type="submission" date="2023-08" db="EMBL/GenBank/DDBJ databases">
        <title>The Comparative Genomic Analysis of Yersiniaceae from Polar Regions.</title>
        <authorList>
            <person name="Goncharov A."/>
            <person name="Aslanov B."/>
            <person name="Kolodzhieva V."/>
            <person name="Azarov D."/>
            <person name="Mochov A."/>
            <person name="Lebedeva E."/>
        </authorList>
    </citation>
    <scope>NUCLEOTIDE SEQUENCE</scope>
    <source>
        <strain evidence="6">Vf</strain>
    </source>
</reference>
<gene>
    <name evidence="6" type="ORF">RDT67_21035</name>
</gene>
<comment type="subcellular location">
    <subcellularLocation>
        <location evidence="1">Fimbrium</location>
    </subcellularLocation>
</comment>
<dbReference type="InterPro" id="IPR015243">
    <property type="entry name" value="FimH_man-bd"/>
</dbReference>
<dbReference type="Pfam" id="PF09160">
    <property type="entry name" value="FimH_man-bind"/>
    <property type="match status" value="1"/>
</dbReference>
<dbReference type="GO" id="GO:0043709">
    <property type="term" value="P:cell adhesion involved in single-species biofilm formation"/>
    <property type="evidence" value="ECO:0007669"/>
    <property type="project" value="TreeGrafter"/>
</dbReference>
<evidence type="ECO:0000256" key="2">
    <source>
        <dbReference type="ARBA" id="ARBA00006671"/>
    </source>
</evidence>
<keyword evidence="4" id="KW-0732">Signal</keyword>
<dbReference type="SUPFAM" id="SSF49401">
    <property type="entry name" value="Bacterial adhesins"/>
    <property type="match status" value="2"/>
</dbReference>
<dbReference type="Gene3D" id="2.60.40.1090">
    <property type="entry name" value="Fimbrial-type adhesion domain"/>
    <property type="match status" value="2"/>
</dbReference>
<dbReference type="InterPro" id="IPR036937">
    <property type="entry name" value="Adhesion_dom_fimbrial_sf"/>
</dbReference>
<dbReference type="PANTHER" id="PTHR33420:SF14">
    <property type="entry name" value="TYPE 1 FIMBRIN D-MANNOSE SPECIFIC ADHESIN"/>
    <property type="match status" value="1"/>
</dbReference>
<evidence type="ECO:0000256" key="4">
    <source>
        <dbReference type="SAM" id="SignalP"/>
    </source>
</evidence>
<dbReference type="AlphaFoldDB" id="A0AAJ1YFA9"/>
<comment type="similarity">
    <text evidence="2">Belongs to the fimbrial protein family.</text>
</comment>
<dbReference type="PANTHER" id="PTHR33420">
    <property type="entry name" value="FIMBRIAL SUBUNIT ELFA-RELATED"/>
    <property type="match status" value="1"/>
</dbReference>
<feature type="chain" id="PRO_5042463045" evidence="4">
    <location>
        <begin position="28"/>
        <end position="305"/>
    </location>
</feature>
<dbReference type="CDD" id="cd10466">
    <property type="entry name" value="FimH_man-bind"/>
    <property type="match status" value="1"/>
</dbReference>
<proteinExistence type="inferred from homology"/>
<dbReference type="Proteomes" id="UP001224622">
    <property type="component" value="Unassembled WGS sequence"/>
</dbReference>
<dbReference type="InterPro" id="IPR008966">
    <property type="entry name" value="Adhesion_dom_sf"/>
</dbReference>
<dbReference type="InterPro" id="IPR050263">
    <property type="entry name" value="Bact_Fimbrial_Adh_Pro"/>
</dbReference>
<dbReference type="EMBL" id="JAVIGA010000028">
    <property type="protein sequence ID" value="MDQ9128907.1"/>
    <property type="molecule type" value="Genomic_DNA"/>
</dbReference>
<feature type="domain" description="FimH mannose-binding" evidence="5">
    <location>
        <begin position="30"/>
        <end position="173"/>
    </location>
</feature>
<evidence type="ECO:0000313" key="7">
    <source>
        <dbReference type="Proteomes" id="UP001224622"/>
    </source>
</evidence>
<keyword evidence="3" id="KW-0281">Fimbrium</keyword>
<sequence>MKDLIRVFLKYLGAAALLIGYSSSAHAFACRTAAGATIPIGGGSANVFVDLTPQIGVGQNLIVDLSTQISCRNDYPDTRIDYVSLQRGSAYGGVLASFTGSFVYDGTSYPFPTTSETKSVVYRTTTMTPWPAVLYLTPISTAGGVAITSGSLIAVLNMHQTNNVGESHSYIWNIYASNSVVIPTGGCDVSSRDVTVNLPEYPGTVSIPLTVRCAKNQNLAYYLTGPTTDAASTIFANTASAPVAQGIGIQVANRNGVIATNRNVALGTVGSSAVSLGLTANYARTTGQVVAGNVKAVVGVTFLYP</sequence>
<evidence type="ECO:0000259" key="5">
    <source>
        <dbReference type="Pfam" id="PF09160"/>
    </source>
</evidence>
<dbReference type="GO" id="GO:0009289">
    <property type="term" value="C:pilus"/>
    <property type="evidence" value="ECO:0007669"/>
    <property type="project" value="UniProtKB-SubCell"/>
</dbReference>
<protein>
    <submittedName>
        <fullName evidence="6">Fimbrial protein</fullName>
    </submittedName>
</protein>
<evidence type="ECO:0000313" key="6">
    <source>
        <dbReference type="EMBL" id="MDQ9128907.1"/>
    </source>
</evidence>
<accession>A0AAJ1YFA9</accession>
<organism evidence="6 7">
    <name type="scientific">Serratia fonticola</name>
    <dbReference type="NCBI Taxonomy" id="47917"/>
    <lineage>
        <taxon>Bacteria</taxon>
        <taxon>Pseudomonadati</taxon>
        <taxon>Pseudomonadota</taxon>
        <taxon>Gammaproteobacteria</taxon>
        <taxon>Enterobacterales</taxon>
        <taxon>Yersiniaceae</taxon>
        <taxon>Serratia</taxon>
    </lineage>
</organism>
<evidence type="ECO:0000256" key="1">
    <source>
        <dbReference type="ARBA" id="ARBA00004561"/>
    </source>
</evidence>